<dbReference type="InterPro" id="IPR006913">
    <property type="entry name" value="CENP-V/GFA"/>
</dbReference>
<evidence type="ECO:0000313" key="7">
    <source>
        <dbReference type="Proteomes" id="UP001156691"/>
    </source>
</evidence>
<reference evidence="7" key="1">
    <citation type="journal article" date="2019" name="Int. J. Syst. Evol. Microbiol.">
        <title>The Global Catalogue of Microorganisms (GCM) 10K type strain sequencing project: providing services to taxonomists for standard genome sequencing and annotation.</title>
        <authorList>
            <consortium name="The Broad Institute Genomics Platform"/>
            <consortium name="The Broad Institute Genome Sequencing Center for Infectious Disease"/>
            <person name="Wu L."/>
            <person name="Ma J."/>
        </authorList>
    </citation>
    <scope>NUCLEOTIDE SEQUENCE [LARGE SCALE GENOMIC DNA]</scope>
    <source>
        <strain evidence="7">NBRC 112416</strain>
    </source>
</reference>
<accession>A0ABQ5WAY8</accession>
<dbReference type="RefSeq" id="WP_284342643.1">
    <property type="nucleotide sequence ID" value="NZ_BSNS01000023.1"/>
</dbReference>
<dbReference type="Gene3D" id="3.90.1590.10">
    <property type="entry name" value="glutathione-dependent formaldehyde- activating enzyme (gfa)"/>
    <property type="match status" value="1"/>
</dbReference>
<proteinExistence type="inferred from homology"/>
<dbReference type="EMBL" id="BSNS01000023">
    <property type="protein sequence ID" value="GLQ57253.1"/>
    <property type="molecule type" value="Genomic_DNA"/>
</dbReference>
<protein>
    <submittedName>
        <fullName evidence="6">Aldehyde-activating protein</fullName>
    </submittedName>
</protein>
<evidence type="ECO:0000256" key="4">
    <source>
        <dbReference type="ARBA" id="ARBA00023239"/>
    </source>
</evidence>
<sequence length="129" mass="14269">MTTEPIRAGGCLCGAVRYEVRGEPYQAGVCHCLTCRKLTGSAFSVTADWRLDQFSMTGEVKTFERRQFCPACGARLFFLYDQGVEIFLGTLDEAPNGITPSVEIWTNRREHWLAPVAGVSQHEGNPPKG</sequence>
<dbReference type="Proteomes" id="UP001156691">
    <property type="component" value="Unassembled WGS sequence"/>
</dbReference>
<comment type="similarity">
    <text evidence="1">Belongs to the Gfa family.</text>
</comment>
<evidence type="ECO:0000256" key="1">
    <source>
        <dbReference type="ARBA" id="ARBA00005495"/>
    </source>
</evidence>
<keyword evidence="4" id="KW-0456">Lyase</keyword>
<keyword evidence="2" id="KW-0479">Metal-binding</keyword>
<feature type="domain" description="CENP-V/GFA" evidence="5">
    <location>
        <begin position="7"/>
        <end position="113"/>
    </location>
</feature>
<dbReference type="Pfam" id="PF04828">
    <property type="entry name" value="GFA"/>
    <property type="match status" value="1"/>
</dbReference>
<dbReference type="PANTHER" id="PTHR33337:SF40">
    <property type="entry name" value="CENP-V_GFA DOMAIN-CONTAINING PROTEIN-RELATED"/>
    <property type="match status" value="1"/>
</dbReference>
<evidence type="ECO:0000313" key="6">
    <source>
        <dbReference type="EMBL" id="GLQ57253.1"/>
    </source>
</evidence>
<comment type="caution">
    <text evidence="6">The sequence shown here is derived from an EMBL/GenBank/DDBJ whole genome shotgun (WGS) entry which is preliminary data.</text>
</comment>
<evidence type="ECO:0000256" key="2">
    <source>
        <dbReference type="ARBA" id="ARBA00022723"/>
    </source>
</evidence>
<gene>
    <name evidence="6" type="ORF">GCM10010862_45120</name>
</gene>
<name>A0ABQ5WAY8_9HYPH</name>
<dbReference type="SUPFAM" id="SSF51316">
    <property type="entry name" value="Mss4-like"/>
    <property type="match status" value="1"/>
</dbReference>
<organism evidence="6 7">
    <name type="scientific">Devosia nitrariae</name>
    <dbReference type="NCBI Taxonomy" id="2071872"/>
    <lineage>
        <taxon>Bacteria</taxon>
        <taxon>Pseudomonadati</taxon>
        <taxon>Pseudomonadota</taxon>
        <taxon>Alphaproteobacteria</taxon>
        <taxon>Hyphomicrobiales</taxon>
        <taxon>Devosiaceae</taxon>
        <taxon>Devosia</taxon>
    </lineage>
</organism>
<keyword evidence="7" id="KW-1185">Reference proteome</keyword>
<evidence type="ECO:0000259" key="5">
    <source>
        <dbReference type="PROSITE" id="PS51891"/>
    </source>
</evidence>
<dbReference type="PANTHER" id="PTHR33337">
    <property type="entry name" value="GFA DOMAIN-CONTAINING PROTEIN"/>
    <property type="match status" value="1"/>
</dbReference>
<dbReference type="PROSITE" id="PS51891">
    <property type="entry name" value="CENP_V_GFA"/>
    <property type="match status" value="1"/>
</dbReference>
<evidence type="ECO:0000256" key="3">
    <source>
        <dbReference type="ARBA" id="ARBA00022833"/>
    </source>
</evidence>
<keyword evidence="3" id="KW-0862">Zinc</keyword>
<dbReference type="InterPro" id="IPR011057">
    <property type="entry name" value="Mss4-like_sf"/>
</dbReference>